<comment type="similarity">
    <text evidence="3">Belongs to the proteasome inhibitor PI31 family.</text>
</comment>
<dbReference type="PANTHER" id="PTHR13266">
    <property type="entry name" value="PROTEASOME INHIBITOR"/>
    <property type="match status" value="1"/>
</dbReference>
<evidence type="ECO:0000256" key="1">
    <source>
        <dbReference type="ARBA" id="ARBA00004240"/>
    </source>
</evidence>
<comment type="subcellular location">
    <subcellularLocation>
        <location evidence="2">Cytoplasm</location>
    </subcellularLocation>
    <subcellularLocation>
        <location evidence="1">Endoplasmic reticulum</location>
    </subcellularLocation>
</comment>
<dbReference type="AlphaFoldDB" id="A0A9J7KH22"/>
<evidence type="ECO:0000256" key="11">
    <source>
        <dbReference type="ARBA" id="ARBA00024805"/>
    </source>
</evidence>
<keyword evidence="8" id="KW-0256">Endoplasmic reticulum</keyword>
<dbReference type="InterPro" id="IPR021625">
    <property type="entry name" value="PI31_Prot_N"/>
</dbReference>
<dbReference type="GO" id="GO:0006511">
    <property type="term" value="P:ubiquitin-dependent protein catabolic process"/>
    <property type="evidence" value="ECO:0000318"/>
    <property type="project" value="GO_Central"/>
</dbReference>
<evidence type="ECO:0000256" key="5">
    <source>
        <dbReference type="ARBA" id="ARBA00022481"/>
    </source>
</evidence>
<dbReference type="OrthoDB" id="68090at2759"/>
<dbReference type="KEGG" id="bfo:118404605"/>
<evidence type="ECO:0000256" key="4">
    <source>
        <dbReference type="ARBA" id="ARBA00015575"/>
    </source>
</evidence>
<dbReference type="Gene3D" id="3.40.1000.30">
    <property type="match status" value="1"/>
</dbReference>
<dbReference type="GO" id="GO:0043161">
    <property type="term" value="P:proteasome-mediated ubiquitin-dependent protein catabolic process"/>
    <property type="evidence" value="ECO:0007669"/>
    <property type="project" value="InterPro"/>
</dbReference>
<keyword evidence="5" id="KW-0488">Methylation</keyword>
<keyword evidence="14" id="KW-1185">Reference proteome</keyword>
<dbReference type="GeneID" id="118404605"/>
<evidence type="ECO:0000256" key="8">
    <source>
        <dbReference type="ARBA" id="ARBA00022824"/>
    </source>
</evidence>
<evidence type="ECO:0000313" key="14">
    <source>
        <dbReference type="Proteomes" id="UP000001554"/>
    </source>
</evidence>
<feature type="region of interest" description="Disordered" evidence="12">
    <location>
        <begin position="147"/>
        <end position="225"/>
    </location>
</feature>
<dbReference type="FunFam" id="3.40.1000.30:FF:000002">
    <property type="entry name" value="Proteasome inhibitor PI31 subunit"/>
    <property type="match status" value="1"/>
</dbReference>
<dbReference type="GO" id="GO:0004866">
    <property type="term" value="F:endopeptidase inhibitor activity"/>
    <property type="evidence" value="ECO:0007669"/>
    <property type="project" value="InterPro"/>
</dbReference>
<dbReference type="Proteomes" id="UP000001554">
    <property type="component" value="Chromosome 17"/>
</dbReference>
<organism evidence="14 15">
    <name type="scientific">Branchiostoma floridae</name>
    <name type="common">Florida lancelet</name>
    <name type="synonym">Amphioxus</name>
    <dbReference type="NCBI Taxonomy" id="7739"/>
    <lineage>
        <taxon>Eukaryota</taxon>
        <taxon>Metazoa</taxon>
        <taxon>Chordata</taxon>
        <taxon>Cephalochordata</taxon>
        <taxon>Leptocardii</taxon>
        <taxon>Amphioxiformes</taxon>
        <taxon>Branchiostomatidae</taxon>
        <taxon>Branchiostoma</taxon>
    </lineage>
</organism>
<reference evidence="15" key="2">
    <citation type="submission" date="2025-08" db="UniProtKB">
        <authorList>
            <consortium name="RefSeq"/>
        </authorList>
    </citation>
    <scope>IDENTIFICATION</scope>
    <source>
        <strain evidence="15">S238N-H82</strain>
        <tissue evidence="15">Testes</tissue>
    </source>
</reference>
<evidence type="ECO:0000256" key="12">
    <source>
        <dbReference type="SAM" id="MobiDB-lite"/>
    </source>
</evidence>
<dbReference type="InterPro" id="IPR045128">
    <property type="entry name" value="PI31-like"/>
</dbReference>
<evidence type="ECO:0000256" key="6">
    <source>
        <dbReference type="ARBA" id="ARBA00022490"/>
    </source>
</evidence>
<feature type="domain" description="PI31 proteasome regulator N-terminal" evidence="13">
    <location>
        <begin position="17"/>
        <end position="153"/>
    </location>
</feature>
<feature type="region of interest" description="Disordered" evidence="12">
    <location>
        <begin position="256"/>
        <end position="296"/>
    </location>
</feature>
<accession>A0A9J7KH22</accession>
<keyword evidence="6" id="KW-0963">Cytoplasm</keyword>
<feature type="compositionally biased region" description="Basic and acidic residues" evidence="12">
    <location>
        <begin position="161"/>
        <end position="170"/>
    </location>
</feature>
<evidence type="ECO:0000259" key="13">
    <source>
        <dbReference type="Pfam" id="PF11566"/>
    </source>
</evidence>
<proteinExistence type="inferred from homology"/>
<name>A0A9J7KH22_BRAFL</name>
<dbReference type="RefSeq" id="XP_035659708.1">
    <property type="nucleotide sequence ID" value="XM_035803815.1"/>
</dbReference>
<feature type="compositionally biased region" description="Basic and acidic residues" evidence="12">
    <location>
        <begin position="177"/>
        <end position="187"/>
    </location>
</feature>
<dbReference type="GO" id="GO:0005783">
    <property type="term" value="C:endoplasmic reticulum"/>
    <property type="evidence" value="ECO:0007669"/>
    <property type="project" value="UniProtKB-SubCell"/>
</dbReference>
<dbReference type="PANTHER" id="PTHR13266:SF1">
    <property type="entry name" value="PROTEASOME INHIBITOR PI31 SUBUNIT"/>
    <property type="match status" value="1"/>
</dbReference>
<evidence type="ECO:0000256" key="9">
    <source>
        <dbReference type="ARBA" id="ARBA00022942"/>
    </source>
</evidence>
<evidence type="ECO:0000256" key="10">
    <source>
        <dbReference type="ARBA" id="ARBA00022990"/>
    </source>
</evidence>
<reference evidence="14" key="1">
    <citation type="journal article" date="2020" name="Nat. Ecol. Evol.">
        <title>Deeply conserved synteny resolves early events in vertebrate evolution.</title>
        <authorList>
            <person name="Simakov O."/>
            <person name="Marletaz F."/>
            <person name="Yue J.X."/>
            <person name="O'Connell B."/>
            <person name="Jenkins J."/>
            <person name="Brandt A."/>
            <person name="Calef R."/>
            <person name="Tung C.H."/>
            <person name="Huang T.K."/>
            <person name="Schmutz J."/>
            <person name="Satoh N."/>
            <person name="Yu J.K."/>
            <person name="Putnam N.H."/>
            <person name="Green R.E."/>
            <person name="Rokhsar D.S."/>
        </authorList>
    </citation>
    <scope>NUCLEOTIDE SEQUENCE [LARGE SCALE GENOMIC DNA]</scope>
    <source>
        <strain evidence="14">S238N-H82</strain>
    </source>
</reference>
<evidence type="ECO:0000313" key="15">
    <source>
        <dbReference type="RefSeq" id="XP_035659708.1"/>
    </source>
</evidence>
<evidence type="ECO:0000256" key="2">
    <source>
        <dbReference type="ARBA" id="ARBA00004496"/>
    </source>
</evidence>
<dbReference type="GO" id="GO:0000502">
    <property type="term" value="C:proteasome complex"/>
    <property type="evidence" value="ECO:0007669"/>
    <property type="project" value="UniProtKB-KW"/>
</dbReference>
<evidence type="ECO:0000256" key="7">
    <source>
        <dbReference type="ARBA" id="ARBA00022553"/>
    </source>
</evidence>
<protein>
    <recommendedName>
        <fullName evidence="4">Proteasome inhibitor PI31 subunit</fullName>
    </recommendedName>
</protein>
<dbReference type="OMA" id="PFGFPDI"/>
<keyword evidence="10" id="KW-0007">Acetylation</keyword>
<gene>
    <name evidence="15" type="primary">LOC118404605</name>
</gene>
<keyword evidence="9" id="KW-0647">Proteasome</keyword>
<keyword evidence="7" id="KW-0597">Phosphoprotein</keyword>
<evidence type="ECO:0000256" key="3">
    <source>
        <dbReference type="ARBA" id="ARBA00006405"/>
    </source>
</evidence>
<comment type="function">
    <text evidence="11">Plays an important role in control of proteasome function. Inhibits the hydrolysis of protein and peptide substrates by the 20S proteasome. Also inhibits the activation of the proteasome by the proteasome regulatory proteins PA700 and PA28.</text>
</comment>
<feature type="compositionally biased region" description="Polar residues" evidence="12">
    <location>
        <begin position="151"/>
        <end position="160"/>
    </location>
</feature>
<dbReference type="GO" id="GO:0070628">
    <property type="term" value="F:proteasome binding"/>
    <property type="evidence" value="ECO:0007669"/>
    <property type="project" value="InterPro"/>
</dbReference>
<sequence>MAVAAGLELLYSSVCEQVQSEHDALVCFLHWEMVQSGFKCVGKGDEAPVKASKAKKSELLPRGWNRTQDVYALRYQPSDTEENYLMKAIKMDDSLLVHVMRVKDEKVGSLTLNVKDYINKSDLQDFDSVYKNVESLEAAFQSGIVEEFKPQNRSSNAATNSEERKEDKPGRSQRAPRMADDPDHDPLRIGPPRRPRDPYRQGNPEWGEPSRPYPSVGTGDLDPFSGGIGGGMLMDPMRSGYPRGPLNPSAGIPGMVPRGSVPPGARFDPIGPVTGGAMRGPDPDHLPPPGFDDMFM</sequence>
<dbReference type="Pfam" id="PF11566">
    <property type="entry name" value="PI31_Prot_N"/>
    <property type="match status" value="1"/>
</dbReference>